<evidence type="ECO:0000313" key="2">
    <source>
        <dbReference type="Proteomes" id="UP000050384"/>
    </source>
</evidence>
<proteinExistence type="predicted"/>
<dbReference type="EMBL" id="LJRI01000219">
    <property type="protein sequence ID" value="KPZ09339.1"/>
    <property type="molecule type" value="Genomic_DNA"/>
</dbReference>
<dbReference type="AlphaFoldDB" id="A0A0Q0CKQ7"/>
<gene>
    <name evidence="1" type="ORF">ALO94_00345</name>
</gene>
<sequence>MTLLWEGFIGLFIFNTLLIDVLERWKLSPPPDLEHPDIIEWSKSLPPEQWATPSAELEIALARHEESQSRNE</sequence>
<accession>A0A0Q0CKQ7</accession>
<name>A0A0Q0CKQ7_PSESX</name>
<comment type="caution">
    <text evidence="1">The sequence shown here is derived from an EMBL/GenBank/DDBJ whole genome shotgun (WGS) entry which is preliminary data.</text>
</comment>
<organism evidence="1 2">
    <name type="scientific">Pseudomonas syringae pv. spinaceae</name>
    <dbReference type="NCBI Taxonomy" id="264459"/>
    <lineage>
        <taxon>Bacteria</taxon>
        <taxon>Pseudomonadati</taxon>
        <taxon>Pseudomonadota</taxon>
        <taxon>Gammaproteobacteria</taxon>
        <taxon>Pseudomonadales</taxon>
        <taxon>Pseudomonadaceae</taxon>
        <taxon>Pseudomonas</taxon>
        <taxon>Pseudomonas syringae</taxon>
    </lineage>
</organism>
<protein>
    <submittedName>
        <fullName evidence="1">Uncharacterized protein</fullName>
    </submittedName>
</protein>
<evidence type="ECO:0000313" key="1">
    <source>
        <dbReference type="EMBL" id="KPZ09339.1"/>
    </source>
</evidence>
<dbReference type="PATRIC" id="fig|264459.3.peg.608"/>
<reference evidence="1 2" key="1">
    <citation type="submission" date="2015-09" db="EMBL/GenBank/DDBJ databases">
        <title>Genome announcement of multiple Pseudomonas syringae strains.</title>
        <authorList>
            <person name="Thakur S."/>
            <person name="Wang P.W."/>
            <person name="Gong Y."/>
            <person name="Weir B.S."/>
            <person name="Guttman D.S."/>
        </authorList>
    </citation>
    <scope>NUCLEOTIDE SEQUENCE [LARGE SCALE GENOMIC DNA]</scope>
    <source>
        <strain evidence="1 2">ICMP16929</strain>
    </source>
</reference>
<dbReference type="Proteomes" id="UP000050384">
    <property type="component" value="Unassembled WGS sequence"/>
</dbReference>